<dbReference type="InterPro" id="IPR029063">
    <property type="entry name" value="SAM-dependent_MTases_sf"/>
</dbReference>
<evidence type="ECO:0000256" key="3">
    <source>
        <dbReference type="ARBA" id="ARBA00022490"/>
    </source>
</evidence>
<dbReference type="PATRIC" id="fig|1736674.3.peg.172"/>
<dbReference type="STRING" id="1736674.APS56_00800"/>
<dbReference type="GO" id="GO:0032259">
    <property type="term" value="P:methylation"/>
    <property type="evidence" value="ECO:0007669"/>
    <property type="project" value="UniProtKB-KW"/>
</dbReference>
<evidence type="ECO:0000256" key="7">
    <source>
        <dbReference type="HAMAP-Rule" id="MF_00090"/>
    </source>
</evidence>
<evidence type="ECO:0000256" key="1">
    <source>
        <dbReference type="ARBA" id="ARBA00004496"/>
    </source>
</evidence>
<evidence type="ECO:0000256" key="2">
    <source>
        <dbReference type="ARBA" id="ARBA00005369"/>
    </source>
</evidence>
<proteinExistence type="inferred from homology"/>
<evidence type="ECO:0000256" key="5">
    <source>
        <dbReference type="ARBA" id="ARBA00022679"/>
    </source>
</evidence>
<dbReference type="FunFam" id="3.40.50.150:FF:000010">
    <property type="entry name" value="Protein-L-isoaspartate O-methyltransferase"/>
    <property type="match status" value="1"/>
</dbReference>
<organism evidence="8 9">
    <name type="scientific">Pseudalgibacter alginicilyticus</name>
    <dbReference type="NCBI Taxonomy" id="1736674"/>
    <lineage>
        <taxon>Bacteria</taxon>
        <taxon>Pseudomonadati</taxon>
        <taxon>Bacteroidota</taxon>
        <taxon>Flavobacteriia</taxon>
        <taxon>Flavobacteriales</taxon>
        <taxon>Flavobacteriaceae</taxon>
        <taxon>Pseudalgibacter</taxon>
    </lineage>
</organism>
<reference evidence="8 9" key="1">
    <citation type="submission" date="2015-10" db="EMBL/GenBank/DDBJ databases">
        <authorList>
            <person name="Gilbert D.G."/>
        </authorList>
    </citation>
    <scope>NUCLEOTIDE SEQUENCE [LARGE SCALE GENOMIC DNA]</scope>
    <source>
        <strain evidence="9">HZ-22</strain>
    </source>
</reference>
<name>A0A0P0D7M8_9FLAO</name>
<dbReference type="GO" id="GO:0004719">
    <property type="term" value="F:protein-L-isoaspartate (D-aspartate) O-methyltransferase activity"/>
    <property type="evidence" value="ECO:0007669"/>
    <property type="project" value="UniProtKB-UniRule"/>
</dbReference>
<sequence length="213" mass="24021">MKDTFKHKGMRQQLVTVLVTKGIKNEKVLRAIAKIPRHLFMDSSFLDHAYQDKAFPIAADQTISQPYTVAFQTELLQVKKDDKVLEIGTGSGYQTAVLCELGAKVFSIERQQELFKKTSKFLPQLGYRAKKLIFGDGYKGLKEEAPFDSIIVTAGAPFVPKPLLSQLKIGGRLVIPVGEDVQIMTLFIRNGAKEFEQHEFGEFRFVPLLEDKN</sequence>
<dbReference type="HAMAP" id="MF_00090">
    <property type="entry name" value="PIMT"/>
    <property type="match status" value="1"/>
</dbReference>
<accession>A0A0P0D7M8</accession>
<keyword evidence="6 7" id="KW-0949">S-adenosyl-L-methionine</keyword>
<dbReference type="PANTHER" id="PTHR11579">
    <property type="entry name" value="PROTEIN-L-ISOASPARTATE O-METHYLTRANSFERASE"/>
    <property type="match status" value="1"/>
</dbReference>
<dbReference type="CDD" id="cd02440">
    <property type="entry name" value="AdoMet_MTases"/>
    <property type="match status" value="1"/>
</dbReference>
<gene>
    <name evidence="7" type="primary">pcm</name>
    <name evidence="8" type="ORF">APS56_00800</name>
</gene>
<dbReference type="NCBIfam" id="NF001453">
    <property type="entry name" value="PRK00312.1"/>
    <property type="match status" value="1"/>
</dbReference>
<keyword evidence="9" id="KW-1185">Reference proteome</keyword>
<evidence type="ECO:0000313" key="9">
    <source>
        <dbReference type="Proteomes" id="UP000057981"/>
    </source>
</evidence>
<evidence type="ECO:0000256" key="4">
    <source>
        <dbReference type="ARBA" id="ARBA00022603"/>
    </source>
</evidence>
<keyword evidence="3 7" id="KW-0963">Cytoplasm</keyword>
<dbReference type="SUPFAM" id="SSF53335">
    <property type="entry name" value="S-adenosyl-L-methionine-dependent methyltransferases"/>
    <property type="match status" value="1"/>
</dbReference>
<dbReference type="AlphaFoldDB" id="A0A0P0D7M8"/>
<dbReference type="KEGG" id="ahz:APS56_00800"/>
<comment type="subcellular location">
    <subcellularLocation>
        <location evidence="1 7">Cytoplasm</location>
    </subcellularLocation>
</comment>
<dbReference type="Pfam" id="PF01135">
    <property type="entry name" value="PCMT"/>
    <property type="match status" value="1"/>
</dbReference>
<comment type="similarity">
    <text evidence="2 7">Belongs to the methyltransferase superfamily. L-isoaspartyl/D-aspartyl protein methyltransferase family.</text>
</comment>
<dbReference type="Gene3D" id="3.40.50.150">
    <property type="entry name" value="Vaccinia Virus protein VP39"/>
    <property type="match status" value="1"/>
</dbReference>
<protein>
    <recommendedName>
        <fullName evidence="7">Protein-L-isoaspartate O-methyltransferase</fullName>
        <ecNumber evidence="7">2.1.1.77</ecNumber>
    </recommendedName>
    <alternativeName>
        <fullName evidence="7">L-isoaspartyl protein carboxyl methyltransferase</fullName>
    </alternativeName>
    <alternativeName>
        <fullName evidence="7">Protein L-isoaspartyl methyltransferase</fullName>
    </alternativeName>
    <alternativeName>
        <fullName evidence="7">Protein-beta-aspartate methyltransferase</fullName>
        <shortName evidence="7">PIMT</shortName>
    </alternativeName>
</protein>
<comment type="function">
    <text evidence="7">Catalyzes the methyl esterification of L-isoaspartyl residues in peptides and proteins that result from spontaneous decomposition of normal L-aspartyl and L-asparaginyl residues. It plays a role in the repair and/or degradation of damaged proteins.</text>
</comment>
<dbReference type="NCBIfam" id="TIGR00080">
    <property type="entry name" value="pimt"/>
    <property type="match status" value="1"/>
</dbReference>
<dbReference type="InterPro" id="IPR000682">
    <property type="entry name" value="PCMT"/>
</dbReference>
<dbReference type="Proteomes" id="UP000057981">
    <property type="component" value="Chromosome"/>
</dbReference>
<dbReference type="GO" id="GO:0005737">
    <property type="term" value="C:cytoplasm"/>
    <property type="evidence" value="ECO:0007669"/>
    <property type="project" value="UniProtKB-SubCell"/>
</dbReference>
<feature type="active site" evidence="7">
    <location>
        <position position="64"/>
    </location>
</feature>
<dbReference type="EC" id="2.1.1.77" evidence="7"/>
<dbReference type="RefSeq" id="WP_054723863.1">
    <property type="nucleotide sequence ID" value="NZ_CP012898.1"/>
</dbReference>
<dbReference type="GO" id="GO:0030091">
    <property type="term" value="P:protein repair"/>
    <property type="evidence" value="ECO:0007669"/>
    <property type="project" value="UniProtKB-UniRule"/>
</dbReference>
<dbReference type="EMBL" id="CP012898">
    <property type="protein sequence ID" value="ALJ03775.1"/>
    <property type="molecule type" value="Genomic_DNA"/>
</dbReference>
<dbReference type="PROSITE" id="PS01279">
    <property type="entry name" value="PCMT"/>
    <property type="match status" value="1"/>
</dbReference>
<keyword evidence="4 7" id="KW-0489">Methyltransferase</keyword>
<dbReference type="OrthoDB" id="9810066at2"/>
<evidence type="ECO:0000256" key="6">
    <source>
        <dbReference type="ARBA" id="ARBA00022691"/>
    </source>
</evidence>
<dbReference type="PANTHER" id="PTHR11579:SF0">
    <property type="entry name" value="PROTEIN-L-ISOASPARTATE(D-ASPARTATE) O-METHYLTRANSFERASE"/>
    <property type="match status" value="1"/>
</dbReference>
<comment type="catalytic activity">
    <reaction evidence="7">
        <text>[protein]-L-isoaspartate + S-adenosyl-L-methionine = [protein]-L-isoaspartate alpha-methyl ester + S-adenosyl-L-homocysteine</text>
        <dbReference type="Rhea" id="RHEA:12705"/>
        <dbReference type="Rhea" id="RHEA-COMP:12143"/>
        <dbReference type="Rhea" id="RHEA-COMP:12144"/>
        <dbReference type="ChEBI" id="CHEBI:57856"/>
        <dbReference type="ChEBI" id="CHEBI:59789"/>
        <dbReference type="ChEBI" id="CHEBI:90596"/>
        <dbReference type="ChEBI" id="CHEBI:90598"/>
        <dbReference type="EC" id="2.1.1.77"/>
    </reaction>
</comment>
<evidence type="ECO:0000313" key="8">
    <source>
        <dbReference type="EMBL" id="ALJ03775.1"/>
    </source>
</evidence>
<keyword evidence="5 7" id="KW-0808">Transferase</keyword>